<dbReference type="AlphaFoldDB" id="A0AAN7ZUY1"/>
<reference evidence="1" key="1">
    <citation type="submission" date="2023-08" db="EMBL/GenBank/DDBJ databases">
        <title>Black Yeasts Isolated from many extreme environments.</title>
        <authorList>
            <person name="Coleine C."/>
            <person name="Stajich J.E."/>
            <person name="Selbmann L."/>
        </authorList>
    </citation>
    <scope>NUCLEOTIDE SEQUENCE</scope>
    <source>
        <strain evidence="1">CCFEE 5810</strain>
    </source>
</reference>
<comment type="caution">
    <text evidence="1">The sequence shown here is derived from an EMBL/GenBank/DDBJ whole genome shotgun (WGS) entry which is preliminary data.</text>
</comment>
<dbReference type="Proteomes" id="UP001310594">
    <property type="component" value="Unassembled WGS sequence"/>
</dbReference>
<accession>A0AAN7ZUY1</accession>
<proteinExistence type="predicted"/>
<protein>
    <submittedName>
        <fullName evidence="1">Uncharacterized protein</fullName>
    </submittedName>
</protein>
<sequence length="252" mass="28536">MTSTTINPDAANGLTFFDLPPEIRNTIYGLALPHIRFHFRDFGDFSLRVERYPKNRMVTVPTIPGCLNASLRIAAETLPMFYSSYGFIFRDGLDKPLFLTARGQVAKKHLKHIVIHIEKCVPTSFPGLGNTKYLEVVVYTEEKGTLDIHLPPGSWDECICEMVADMGAYAVERCRKSNGDSGLAYAAVECFFDKHLPRLQDQHARFEALRRTCGKCNRKEFVYQRGSERRLSSYWSAGGTALLRRSRSDAQS</sequence>
<gene>
    <name evidence="1" type="ORF">LTR97_012530</name>
</gene>
<evidence type="ECO:0000313" key="1">
    <source>
        <dbReference type="EMBL" id="KAK5690046.1"/>
    </source>
</evidence>
<name>A0AAN7ZUY1_9PEZI</name>
<evidence type="ECO:0000313" key="2">
    <source>
        <dbReference type="Proteomes" id="UP001310594"/>
    </source>
</evidence>
<dbReference type="EMBL" id="JAVRQU010000027">
    <property type="protein sequence ID" value="KAK5690046.1"/>
    <property type="molecule type" value="Genomic_DNA"/>
</dbReference>
<organism evidence="1 2">
    <name type="scientific">Elasticomyces elasticus</name>
    <dbReference type="NCBI Taxonomy" id="574655"/>
    <lineage>
        <taxon>Eukaryota</taxon>
        <taxon>Fungi</taxon>
        <taxon>Dikarya</taxon>
        <taxon>Ascomycota</taxon>
        <taxon>Pezizomycotina</taxon>
        <taxon>Dothideomycetes</taxon>
        <taxon>Dothideomycetidae</taxon>
        <taxon>Mycosphaerellales</taxon>
        <taxon>Teratosphaeriaceae</taxon>
        <taxon>Elasticomyces</taxon>
    </lineage>
</organism>